<gene>
    <name evidence="1" type="ORF">MHPYR_630016</name>
</gene>
<sequence>MNLVLCFCGVSTKVHVMRLRRYLAAIYLRT</sequence>
<evidence type="ECO:0000313" key="1">
    <source>
        <dbReference type="EMBL" id="SBS78877.1"/>
    </source>
</evidence>
<name>A0A1Y5PJG7_9MYCO</name>
<dbReference type="AlphaFoldDB" id="A0A1Y5PJG7"/>
<protein>
    <submittedName>
        <fullName evidence="1">Uncharacterized protein</fullName>
    </submittedName>
</protein>
<proteinExistence type="predicted"/>
<reference evidence="1" key="1">
    <citation type="submission" date="2016-03" db="EMBL/GenBank/DDBJ databases">
        <authorList>
            <person name="Ploux O."/>
        </authorList>
    </citation>
    <scope>NUCLEOTIDE SEQUENCE</scope>
    <source>
        <strain evidence="1">UC10</strain>
    </source>
</reference>
<accession>A0A1Y5PJG7</accession>
<dbReference type="EMBL" id="FLQS01000060">
    <property type="protein sequence ID" value="SBS78877.1"/>
    <property type="molecule type" value="Genomic_DNA"/>
</dbReference>
<organism evidence="1">
    <name type="scientific">uncultured Mycobacterium sp</name>
    <dbReference type="NCBI Taxonomy" id="171292"/>
    <lineage>
        <taxon>Bacteria</taxon>
        <taxon>Bacillati</taxon>
        <taxon>Actinomycetota</taxon>
        <taxon>Actinomycetes</taxon>
        <taxon>Mycobacteriales</taxon>
        <taxon>Mycobacteriaceae</taxon>
        <taxon>Mycobacterium</taxon>
        <taxon>environmental samples</taxon>
    </lineage>
</organism>